<keyword evidence="1" id="KW-0472">Membrane</keyword>
<dbReference type="Pfam" id="PF00892">
    <property type="entry name" value="EamA"/>
    <property type="match status" value="2"/>
</dbReference>
<dbReference type="InterPro" id="IPR000620">
    <property type="entry name" value="EamA_dom"/>
</dbReference>
<dbReference type="GO" id="GO:0016020">
    <property type="term" value="C:membrane"/>
    <property type="evidence" value="ECO:0007669"/>
    <property type="project" value="InterPro"/>
</dbReference>
<feature type="transmembrane region" description="Helical" evidence="1">
    <location>
        <begin position="271"/>
        <end position="288"/>
    </location>
</feature>
<evidence type="ECO:0000313" key="4">
    <source>
        <dbReference type="Proteomes" id="UP000659388"/>
    </source>
</evidence>
<sequence>MSNTKDFLKLHFIVLIWGFTAILGLLISINSVEIVFYRTLMASVTLWVMLKLRKRNLKIGKSAILKVAGTGLIIAAHWILFFAAARVSTASVCLAGAATCSLWTSFIEPLFNKRKVKGFEVGLGLIVILGLYVIFQFEFNHALGLFMGIVAAMLAAIFSVINGKFSKEYNQFVITYYEMIGACVGCLLFFPIYKYFFLQGEELKLIPQGIDWFYLVILSLVCTVYAFSASVELMKRISAFMVNLTINLEPVYGILLAVIIFGEKEKMEPGFYYGTGIILLAVLLYPLLNKIFKRKPLEVDNLR</sequence>
<keyword evidence="1" id="KW-1133">Transmembrane helix</keyword>
<evidence type="ECO:0000313" key="3">
    <source>
        <dbReference type="EMBL" id="MBL3657536.1"/>
    </source>
</evidence>
<feature type="transmembrane region" description="Helical" evidence="1">
    <location>
        <begin position="212"/>
        <end position="233"/>
    </location>
</feature>
<feature type="transmembrane region" description="Helical" evidence="1">
    <location>
        <begin position="119"/>
        <end position="137"/>
    </location>
</feature>
<dbReference type="EMBL" id="JAESIY010000008">
    <property type="protein sequence ID" value="MBL3657536.1"/>
    <property type="molecule type" value="Genomic_DNA"/>
</dbReference>
<dbReference type="InterPro" id="IPR037185">
    <property type="entry name" value="EmrE-like"/>
</dbReference>
<evidence type="ECO:0000256" key="1">
    <source>
        <dbReference type="SAM" id="Phobius"/>
    </source>
</evidence>
<feature type="transmembrane region" description="Helical" evidence="1">
    <location>
        <begin position="64"/>
        <end position="83"/>
    </location>
</feature>
<keyword evidence="1" id="KW-0812">Transmembrane</keyword>
<evidence type="ECO:0000259" key="2">
    <source>
        <dbReference type="Pfam" id="PF00892"/>
    </source>
</evidence>
<feature type="transmembrane region" description="Helical" evidence="1">
    <location>
        <begin position="89"/>
        <end position="107"/>
    </location>
</feature>
<dbReference type="PANTHER" id="PTHR22911:SF79">
    <property type="entry name" value="MOBA-LIKE NTP TRANSFERASE DOMAIN-CONTAINING PROTEIN"/>
    <property type="match status" value="1"/>
</dbReference>
<feature type="transmembrane region" description="Helical" evidence="1">
    <location>
        <begin position="143"/>
        <end position="161"/>
    </location>
</feature>
<dbReference type="RefSeq" id="WP_202245323.1">
    <property type="nucleotide sequence ID" value="NZ_JAESIY010000008.1"/>
</dbReference>
<protein>
    <submittedName>
        <fullName evidence="3">DMT family transporter</fullName>
    </submittedName>
</protein>
<proteinExistence type="predicted"/>
<dbReference type="SUPFAM" id="SSF103481">
    <property type="entry name" value="Multidrug resistance efflux transporter EmrE"/>
    <property type="match status" value="1"/>
</dbReference>
<organism evidence="3 4">
    <name type="scientific">Fulvivirga sediminis</name>
    <dbReference type="NCBI Taxonomy" id="2803949"/>
    <lineage>
        <taxon>Bacteria</taxon>
        <taxon>Pseudomonadati</taxon>
        <taxon>Bacteroidota</taxon>
        <taxon>Cytophagia</taxon>
        <taxon>Cytophagales</taxon>
        <taxon>Fulvivirgaceae</taxon>
        <taxon>Fulvivirga</taxon>
    </lineage>
</organism>
<feature type="domain" description="EamA" evidence="2">
    <location>
        <begin position="14"/>
        <end position="135"/>
    </location>
</feature>
<dbReference type="Proteomes" id="UP000659388">
    <property type="component" value="Unassembled WGS sequence"/>
</dbReference>
<feature type="transmembrane region" description="Helical" evidence="1">
    <location>
        <begin position="35"/>
        <end position="52"/>
    </location>
</feature>
<comment type="caution">
    <text evidence="3">The sequence shown here is derived from an EMBL/GenBank/DDBJ whole genome shotgun (WGS) entry which is preliminary data.</text>
</comment>
<keyword evidence="4" id="KW-1185">Reference proteome</keyword>
<name>A0A937K1I9_9BACT</name>
<accession>A0A937K1I9</accession>
<feature type="transmembrane region" description="Helical" evidence="1">
    <location>
        <begin position="173"/>
        <end position="192"/>
    </location>
</feature>
<feature type="domain" description="EamA" evidence="2">
    <location>
        <begin position="143"/>
        <end position="284"/>
    </location>
</feature>
<gene>
    <name evidence="3" type="ORF">JL102_15415</name>
</gene>
<feature type="transmembrane region" description="Helical" evidence="1">
    <location>
        <begin position="12"/>
        <end position="29"/>
    </location>
</feature>
<reference evidence="3" key="1">
    <citation type="submission" date="2021-01" db="EMBL/GenBank/DDBJ databases">
        <title>Fulvivirga kasyanovii gen. nov., sp nov., a novel member of the phylum Bacteroidetes isolated from seawater in a mussel farm.</title>
        <authorList>
            <person name="Zhao L.-H."/>
            <person name="Wang Z.-J."/>
        </authorList>
    </citation>
    <scope>NUCLEOTIDE SEQUENCE</scope>
    <source>
        <strain evidence="3">2943</strain>
    </source>
</reference>
<dbReference type="AlphaFoldDB" id="A0A937K1I9"/>
<feature type="transmembrane region" description="Helical" evidence="1">
    <location>
        <begin position="240"/>
        <end position="259"/>
    </location>
</feature>
<dbReference type="PANTHER" id="PTHR22911">
    <property type="entry name" value="ACYL-MALONYL CONDENSING ENZYME-RELATED"/>
    <property type="match status" value="1"/>
</dbReference>